<dbReference type="Gene3D" id="3.40.47.10">
    <property type="match status" value="2"/>
</dbReference>
<dbReference type="InterPro" id="IPR012328">
    <property type="entry name" value="Chalcone/stilbene_synt_C"/>
</dbReference>
<evidence type="ECO:0000259" key="5">
    <source>
        <dbReference type="Pfam" id="PF02797"/>
    </source>
</evidence>
<dbReference type="InterPro" id="IPR001099">
    <property type="entry name" value="Chalcone/stilbene_synt_N"/>
</dbReference>
<evidence type="ECO:0000256" key="3">
    <source>
        <dbReference type="PIRSR" id="PIRSR000451-1"/>
    </source>
</evidence>
<dbReference type="STRING" id="929556.Solca_3275"/>
<dbReference type="InterPro" id="IPR011141">
    <property type="entry name" value="Polyketide_synthase_type-III"/>
</dbReference>
<dbReference type="Proteomes" id="UP000007590">
    <property type="component" value="Chromosome"/>
</dbReference>
<dbReference type="PANTHER" id="PTHR11877">
    <property type="entry name" value="HYDROXYMETHYLGLUTARYL-COA SYNTHASE"/>
    <property type="match status" value="1"/>
</dbReference>
<dbReference type="RefSeq" id="WP_014681508.1">
    <property type="nucleotide sequence ID" value="NC_017770.1"/>
</dbReference>
<protein>
    <submittedName>
        <fullName evidence="6">Putative naringenin-chalcone synthase</fullName>
    </submittedName>
</protein>
<feature type="active site" description="Acyl-thioester intermediate" evidence="3">
    <location>
        <position position="151"/>
    </location>
</feature>
<dbReference type="AlphaFoldDB" id="H8KWV6"/>
<feature type="domain" description="Chalcone/stilbene synthase C-terminal" evidence="5">
    <location>
        <begin position="238"/>
        <end position="365"/>
    </location>
</feature>
<reference evidence="6" key="1">
    <citation type="submission" date="2012-02" db="EMBL/GenBank/DDBJ databases">
        <title>The complete genome of Solitalea canadensis DSM 3403.</title>
        <authorList>
            <consortium name="US DOE Joint Genome Institute (JGI-PGF)"/>
            <person name="Lucas S."/>
            <person name="Copeland A."/>
            <person name="Lapidus A."/>
            <person name="Glavina del Rio T."/>
            <person name="Dalin E."/>
            <person name="Tice H."/>
            <person name="Bruce D."/>
            <person name="Goodwin L."/>
            <person name="Pitluck S."/>
            <person name="Peters L."/>
            <person name="Ovchinnikova G."/>
            <person name="Lu M."/>
            <person name="Kyrpides N."/>
            <person name="Mavromatis K."/>
            <person name="Ivanova N."/>
            <person name="Brettin T."/>
            <person name="Detter J.C."/>
            <person name="Han C."/>
            <person name="Larimer F."/>
            <person name="Land M."/>
            <person name="Hauser L."/>
            <person name="Markowitz V."/>
            <person name="Cheng J.-F."/>
            <person name="Hugenholtz P."/>
            <person name="Woyke T."/>
            <person name="Wu D."/>
            <person name="Spring S."/>
            <person name="Schroeder M."/>
            <person name="Kopitz M."/>
            <person name="Brambilla E."/>
            <person name="Klenk H.-P."/>
            <person name="Eisen J.A."/>
        </authorList>
    </citation>
    <scope>NUCLEOTIDE SEQUENCE</scope>
    <source>
        <strain evidence="6">DSM 3403</strain>
    </source>
</reference>
<dbReference type="Pfam" id="PF02797">
    <property type="entry name" value="Chal_sti_synt_C"/>
    <property type="match status" value="1"/>
</dbReference>
<name>H8KWV6_SOLCM</name>
<keyword evidence="7" id="KW-1185">Reference proteome</keyword>
<dbReference type="EMBL" id="CP003349">
    <property type="protein sequence ID" value="AFD08285.1"/>
    <property type="molecule type" value="Genomic_DNA"/>
</dbReference>
<dbReference type="InterPro" id="IPR016039">
    <property type="entry name" value="Thiolase-like"/>
</dbReference>
<accession>H8KWV6</accession>
<dbReference type="GO" id="GO:0030639">
    <property type="term" value="P:polyketide biosynthetic process"/>
    <property type="evidence" value="ECO:0007669"/>
    <property type="project" value="TreeGrafter"/>
</dbReference>
<dbReference type="SUPFAM" id="SSF53901">
    <property type="entry name" value="Thiolase-like"/>
    <property type="match status" value="2"/>
</dbReference>
<feature type="domain" description="Chalcone/stilbene synthase N-terminal" evidence="4">
    <location>
        <begin position="3"/>
        <end position="212"/>
    </location>
</feature>
<evidence type="ECO:0000256" key="2">
    <source>
        <dbReference type="ARBA" id="ARBA00022679"/>
    </source>
</evidence>
<dbReference type="CDD" id="cd00831">
    <property type="entry name" value="CHS_like"/>
    <property type="match status" value="1"/>
</dbReference>
<dbReference type="GO" id="GO:0016747">
    <property type="term" value="F:acyltransferase activity, transferring groups other than amino-acyl groups"/>
    <property type="evidence" value="ECO:0007669"/>
    <property type="project" value="InterPro"/>
</dbReference>
<dbReference type="eggNOG" id="COG3424">
    <property type="taxonomic scope" value="Bacteria"/>
</dbReference>
<evidence type="ECO:0000313" key="7">
    <source>
        <dbReference type="Proteomes" id="UP000007590"/>
    </source>
</evidence>
<keyword evidence="2" id="KW-0808">Transferase</keyword>
<dbReference type="OrthoDB" id="9786288at2"/>
<evidence type="ECO:0000259" key="4">
    <source>
        <dbReference type="Pfam" id="PF00195"/>
    </source>
</evidence>
<dbReference type="PANTHER" id="PTHR11877:SF46">
    <property type="entry name" value="TYPE III POLYKETIDE SYNTHASE A"/>
    <property type="match status" value="1"/>
</dbReference>
<gene>
    <name evidence="6" type="ordered locus">Solca_3275</name>
</gene>
<dbReference type="KEGG" id="scn:Solca_3275"/>
<dbReference type="HOGENOM" id="CLU_034992_0_2_10"/>
<proteinExistence type="inferred from homology"/>
<organism evidence="6 7">
    <name type="scientific">Solitalea canadensis (strain ATCC 29591 / DSM 3403 / JCM 21819 / LMG 8368 / NBRC 15130 / NCIMB 12057 / USAM 9D)</name>
    <name type="common">Flexibacter canadensis</name>
    <dbReference type="NCBI Taxonomy" id="929556"/>
    <lineage>
        <taxon>Bacteria</taxon>
        <taxon>Pseudomonadati</taxon>
        <taxon>Bacteroidota</taxon>
        <taxon>Sphingobacteriia</taxon>
        <taxon>Sphingobacteriales</taxon>
        <taxon>Sphingobacteriaceae</taxon>
        <taxon>Solitalea</taxon>
    </lineage>
</organism>
<dbReference type="PIRSF" id="PIRSF000451">
    <property type="entry name" value="PKS_III"/>
    <property type="match status" value="1"/>
</dbReference>
<sequence length="366" mass="40673">MSKVISIATANPPFKHKQEDVLQYMTDVLRSSSDERKLLNMLYHRSGIKYRYSVLPEFSERYASHHVSFFDNVEEDQPLEARMKIYHDNAGKLGCESALKCVDPFCKPENITHLITVSCTGLSAPGLDLEVVEKLGLKNTIYRTSVNFMGCYAALHAMKHADLICKADPAAIVLIVSVEICTIHFQNKNDMDNLTANLLFADGAASALVCSDDIASKNKWRGLTIKNYYSEVNFSAKKDMAWTLSGTGFLMTLSNYIPDLVEKGIKNLVTQTLSSINKNVSDIVHWAIHPGGKRILDVIAKELELVNGELQSAYAVLENFGNMSSPTILYVLKDILDNKVNLDKEELIFSTGFGPGLTMESMVLST</sequence>
<dbReference type="Pfam" id="PF00195">
    <property type="entry name" value="Chal_sti_synt_N"/>
    <property type="match status" value="1"/>
</dbReference>
<evidence type="ECO:0000256" key="1">
    <source>
        <dbReference type="ARBA" id="ARBA00005531"/>
    </source>
</evidence>
<comment type="similarity">
    <text evidence="1">Belongs to the thiolase-like superfamily. Chalcone/stilbene synthases family.</text>
</comment>
<evidence type="ECO:0000313" key="6">
    <source>
        <dbReference type="EMBL" id="AFD08285.1"/>
    </source>
</evidence>